<gene>
    <name evidence="1" type="ORF">WH50_17650</name>
</gene>
<sequence length="135" mass="15704">MNEEKSDLAKFQDFMFEMSDVLESFISIANMNGYILDYSLNSLENLEHLIDSTEEKNDNFMNRCARYLGEVFRKELGGHWDIDLENPVNYYYKLPVIAKFSATAPDLTFCPLMIIRNYMLRGRRGLLLGALNANR</sequence>
<accession>A0ABX5LXG0</accession>
<comment type="caution">
    <text evidence="1">The sequence shown here is derived from an EMBL/GenBank/DDBJ whole genome shotgun (WGS) entry which is preliminary data.</text>
</comment>
<dbReference type="EMBL" id="LAPT01000090">
    <property type="protein sequence ID" value="PXF29991.1"/>
    <property type="molecule type" value="Genomic_DNA"/>
</dbReference>
<evidence type="ECO:0000313" key="2">
    <source>
        <dbReference type="Proteomes" id="UP000248090"/>
    </source>
</evidence>
<name>A0ABX5LXG0_9GAMM</name>
<dbReference type="RefSeq" id="WP_110188670.1">
    <property type="nucleotide sequence ID" value="NZ_CP177354.1"/>
</dbReference>
<dbReference type="Proteomes" id="UP000248090">
    <property type="component" value="Unassembled WGS sequence"/>
</dbReference>
<protein>
    <submittedName>
        <fullName evidence="1">Uncharacterized protein</fullName>
    </submittedName>
</protein>
<keyword evidence="2" id="KW-1185">Reference proteome</keyword>
<evidence type="ECO:0000313" key="1">
    <source>
        <dbReference type="EMBL" id="PXF29991.1"/>
    </source>
</evidence>
<organism evidence="1 2">
    <name type="scientific">Pokkaliibacter plantistimulans</name>
    <dbReference type="NCBI Taxonomy" id="1635171"/>
    <lineage>
        <taxon>Bacteria</taxon>
        <taxon>Pseudomonadati</taxon>
        <taxon>Pseudomonadota</taxon>
        <taxon>Gammaproteobacteria</taxon>
        <taxon>Oceanospirillales</taxon>
        <taxon>Balneatrichaceae</taxon>
        <taxon>Pokkaliibacter</taxon>
    </lineage>
</organism>
<reference evidence="1 2" key="1">
    <citation type="submission" date="2015-03" db="EMBL/GenBank/DDBJ databases">
        <authorList>
            <person name="Krishnan R."/>
            <person name="Midha S."/>
            <person name="Patil P.B."/>
            <person name="Rameshkumar N."/>
        </authorList>
    </citation>
    <scope>NUCLEOTIDE SEQUENCE [LARGE SCALE GENOMIC DNA]</scope>
    <source>
        <strain evidence="1 2">L1E11</strain>
    </source>
</reference>
<proteinExistence type="predicted"/>